<accession>A0A6J5KU22</accession>
<keyword evidence="1" id="KW-0175">Coiled coil</keyword>
<dbReference type="EMBL" id="LR796186">
    <property type="protein sequence ID" value="CAB4125431.1"/>
    <property type="molecule type" value="Genomic_DNA"/>
</dbReference>
<protein>
    <submittedName>
        <fullName evidence="2">Uncharacterized protein</fullName>
    </submittedName>
</protein>
<evidence type="ECO:0000256" key="1">
    <source>
        <dbReference type="SAM" id="Coils"/>
    </source>
</evidence>
<gene>
    <name evidence="2" type="ORF">UFOVP58_137</name>
</gene>
<reference evidence="2" key="1">
    <citation type="submission" date="2020-04" db="EMBL/GenBank/DDBJ databases">
        <authorList>
            <person name="Chiriac C."/>
            <person name="Salcher M."/>
            <person name="Ghai R."/>
            <person name="Kavagutti S V."/>
        </authorList>
    </citation>
    <scope>NUCLEOTIDE SEQUENCE</scope>
</reference>
<evidence type="ECO:0000313" key="2">
    <source>
        <dbReference type="EMBL" id="CAB4125431.1"/>
    </source>
</evidence>
<feature type="coiled-coil region" evidence="1">
    <location>
        <begin position="41"/>
        <end position="68"/>
    </location>
</feature>
<organism evidence="2">
    <name type="scientific">uncultured Caudovirales phage</name>
    <dbReference type="NCBI Taxonomy" id="2100421"/>
    <lineage>
        <taxon>Viruses</taxon>
        <taxon>Duplodnaviria</taxon>
        <taxon>Heunggongvirae</taxon>
        <taxon>Uroviricota</taxon>
        <taxon>Caudoviricetes</taxon>
        <taxon>Peduoviridae</taxon>
        <taxon>Maltschvirus</taxon>
        <taxon>Maltschvirus maltsch</taxon>
    </lineage>
</organism>
<name>A0A6J5KU22_9CAUD</name>
<sequence>MTADYARIKDNDSLARDMATGAVINLNVNERAEINKKRIVALVSKNEIARQNSEINNIKQELSDIKSLLLDLIQSKN</sequence>
<proteinExistence type="predicted"/>